<evidence type="ECO:0000256" key="1">
    <source>
        <dbReference type="SAM" id="Phobius"/>
    </source>
</evidence>
<accession>H1LKS3</accession>
<organism evidence="2 3">
    <name type="scientific">Lentilactobacillus kisonensis F0435</name>
    <dbReference type="NCBI Taxonomy" id="797516"/>
    <lineage>
        <taxon>Bacteria</taxon>
        <taxon>Bacillati</taxon>
        <taxon>Bacillota</taxon>
        <taxon>Bacilli</taxon>
        <taxon>Lactobacillales</taxon>
        <taxon>Lactobacillaceae</taxon>
        <taxon>Lentilactobacillus</taxon>
    </lineage>
</organism>
<gene>
    <name evidence="2" type="ORF">HMPREF9104_03227</name>
</gene>
<evidence type="ECO:0000313" key="2">
    <source>
        <dbReference type="EMBL" id="EHO46147.1"/>
    </source>
</evidence>
<keyword evidence="1" id="KW-0812">Transmembrane</keyword>
<feature type="transmembrane region" description="Helical" evidence="1">
    <location>
        <begin position="28"/>
        <end position="47"/>
    </location>
</feature>
<dbReference type="EMBL" id="AGRJ01000277">
    <property type="protein sequence ID" value="EHO46147.1"/>
    <property type="molecule type" value="Genomic_DNA"/>
</dbReference>
<sequence>MLHRIQILNRHVDQKIFAVMQGEHKANIFYFMCWIIFFFVIYEQSFGKLS</sequence>
<evidence type="ECO:0000313" key="3">
    <source>
        <dbReference type="Proteomes" id="UP000005025"/>
    </source>
</evidence>
<comment type="caution">
    <text evidence="2">The sequence shown here is derived from an EMBL/GenBank/DDBJ whole genome shotgun (WGS) entry which is preliminary data.</text>
</comment>
<keyword evidence="1" id="KW-0472">Membrane</keyword>
<reference evidence="2 3" key="1">
    <citation type="submission" date="2011-09" db="EMBL/GenBank/DDBJ databases">
        <authorList>
            <person name="Weinstock G."/>
            <person name="Sodergren E."/>
            <person name="Clifton S."/>
            <person name="Fulton L."/>
            <person name="Fulton B."/>
            <person name="Courtney L."/>
            <person name="Fronick C."/>
            <person name="Harrison M."/>
            <person name="Strong C."/>
            <person name="Farmer C."/>
            <person name="Delahaunty K."/>
            <person name="Markovic C."/>
            <person name="Hall O."/>
            <person name="Minx P."/>
            <person name="Tomlinson C."/>
            <person name="Mitreva M."/>
            <person name="Hou S."/>
            <person name="Chen J."/>
            <person name="Wollam A."/>
            <person name="Pepin K.H."/>
            <person name="Johnson M."/>
            <person name="Bhonagiri V."/>
            <person name="Zhang X."/>
            <person name="Suruliraj S."/>
            <person name="Warren W."/>
            <person name="Chinwalla A."/>
            <person name="Mardis E.R."/>
            <person name="Wilson R.K."/>
        </authorList>
    </citation>
    <scope>NUCLEOTIDE SEQUENCE [LARGE SCALE GENOMIC DNA]</scope>
    <source>
        <strain evidence="2 3">F0435</strain>
    </source>
</reference>
<dbReference type="AlphaFoldDB" id="H1LKS3"/>
<dbReference type="HOGENOM" id="CLU_3119145_0_0_9"/>
<keyword evidence="1" id="KW-1133">Transmembrane helix</keyword>
<protein>
    <submittedName>
        <fullName evidence="2">Uncharacterized protein</fullName>
    </submittedName>
</protein>
<name>H1LKS3_9LACO</name>
<proteinExistence type="predicted"/>
<dbReference type="Proteomes" id="UP000005025">
    <property type="component" value="Unassembled WGS sequence"/>
</dbReference>